<dbReference type="EMBL" id="JAGINU010000001">
    <property type="protein sequence ID" value="MBP2364625.1"/>
    <property type="molecule type" value="Genomic_DNA"/>
</dbReference>
<keyword evidence="2" id="KW-1185">Reference proteome</keyword>
<accession>A0ABS4VL20</accession>
<evidence type="ECO:0000313" key="1">
    <source>
        <dbReference type="EMBL" id="MBP2364625.1"/>
    </source>
</evidence>
<proteinExistence type="predicted"/>
<protein>
    <recommendedName>
        <fullName evidence="3">Transcriptional regulator, AbiEi antitoxin, Type IV TA system</fullName>
    </recommendedName>
</protein>
<dbReference type="Proteomes" id="UP001519295">
    <property type="component" value="Unassembled WGS sequence"/>
</dbReference>
<comment type="caution">
    <text evidence="1">The sequence shown here is derived from an EMBL/GenBank/DDBJ whole genome shotgun (WGS) entry which is preliminary data.</text>
</comment>
<dbReference type="RefSeq" id="WP_210024650.1">
    <property type="nucleotide sequence ID" value="NZ_JAGINU010000001.1"/>
</dbReference>
<evidence type="ECO:0008006" key="3">
    <source>
        <dbReference type="Google" id="ProtNLM"/>
    </source>
</evidence>
<sequence length="319" mass="34408">MDALLRPDSHGLLRRTVLLTLGFTGGEIDRMLRTGALEAVRRGVYRLTEDGARRRPETEHALRGRAAGSGLAPDAAFGFVTAAALLRLPSWGVPLQRLHVIRARPNGARVRGDLQIHSGRLPDDDVLVVDGLRVTSPARTAVDLARTVPANRALVTLDGALHRAVVREQTGTPDPGAATPADIARVVARASGSPGAAAARRVLALADGLSESPGETLSRFRMHVAGLPAPVTQWPVPGTRHRTEFAWPDLGVVGEFDGRVKYGRSLRPGVDLTEVLWEEKRREDLIRATGRTVVRWIWPDIDDPGDDGMVARLQLTLGA</sequence>
<gene>
    <name evidence="1" type="ORF">JOF36_000321</name>
</gene>
<organism evidence="1 2">
    <name type="scientific">Pseudonocardia parietis</name>
    <dbReference type="NCBI Taxonomy" id="570936"/>
    <lineage>
        <taxon>Bacteria</taxon>
        <taxon>Bacillati</taxon>
        <taxon>Actinomycetota</taxon>
        <taxon>Actinomycetes</taxon>
        <taxon>Pseudonocardiales</taxon>
        <taxon>Pseudonocardiaceae</taxon>
        <taxon>Pseudonocardia</taxon>
    </lineage>
</organism>
<name>A0ABS4VL20_9PSEU</name>
<evidence type="ECO:0000313" key="2">
    <source>
        <dbReference type="Proteomes" id="UP001519295"/>
    </source>
</evidence>
<reference evidence="1 2" key="1">
    <citation type="submission" date="2021-03" db="EMBL/GenBank/DDBJ databases">
        <title>Sequencing the genomes of 1000 actinobacteria strains.</title>
        <authorList>
            <person name="Klenk H.-P."/>
        </authorList>
    </citation>
    <scope>NUCLEOTIDE SEQUENCE [LARGE SCALE GENOMIC DNA]</scope>
    <source>
        <strain evidence="1 2">DSM 45256</strain>
    </source>
</reference>